<gene>
    <name evidence="3" type="primary">CSON004346</name>
</gene>
<feature type="transmembrane region" description="Helical" evidence="1">
    <location>
        <begin position="172"/>
        <end position="191"/>
    </location>
</feature>
<dbReference type="Pfam" id="PF06966">
    <property type="entry name" value="DUF1295"/>
    <property type="match status" value="1"/>
</dbReference>
<feature type="transmembrane region" description="Helical" evidence="1">
    <location>
        <begin position="68"/>
        <end position="88"/>
    </location>
</feature>
<evidence type="ECO:0000256" key="1">
    <source>
        <dbReference type="SAM" id="Phobius"/>
    </source>
</evidence>
<dbReference type="InterPro" id="IPR010721">
    <property type="entry name" value="UstE-like"/>
</dbReference>
<evidence type="ECO:0000313" key="3">
    <source>
        <dbReference type="EMBL" id="SSX21254.1"/>
    </source>
</evidence>
<reference evidence="2" key="1">
    <citation type="submission" date="2018-04" db="EMBL/GenBank/DDBJ databases">
        <authorList>
            <person name="Go L.Y."/>
            <person name="Mitchell J.A."/>
        </authorList>
    </citation>
    <scope>NUCLEOTIDE SEQUENCE</scope>
    <source>
        <tissue evidence="2">Whole organism</tissue>
    </source>
</reference>
<feature type="transmembrane region" description="Helical" evidence="1">
    <location>
        <begin position="100"/>
        <end position="120"/>
    </location>
</feature>
<feature type="transmembrane region" description="Helical" evidence="1">
    <location>
        <begin position="38"/>
        <end position="56"/>
    </location>
</feature>
<feature type="transmembrane region" description="Helical" evidence="1">
    <location>
        <begin position="140"/>
        <end position="160"/>
    </location>
</feature>
<feature type="transmembrane region" description="Helical" evidence="1">
    <location>
        <begin position="247"/>
        <end position="269"/>
    </location>
</feature>
<keyword evidence="1" id="KW-0812">Transmembrane</keyword>
<sequence>MSFIKVLGTIAGLIAILILTQGLAYLGTEIPKWKPQILNYLAFYTIGVQWISYLHAGGLFGNQPTEKYYDLIGSLTYLSTICVSLFTISPISQISARQIIVSVCAAIWAIRLGSFLFYRIHTSGGVDSRFAEIKRDWGRFLIAWTIQGAWVFITLLSVLVVNQKVNQVPLKIINYVGIGVWVAGFIIEVTADFQKLLFKKDPANAGRWIDTGLWSVSRHPNYFGEIVIWIGVSLMCIDDFNDVRRLITLCISPVFVALLLIFISGIPLLEQKADDRWGESELYQKYKKNTPVLVPFLKKCW</sequence>
<organism evidence="3">
    <name type="scientific">Culicoides sonorensis</name>
    <name type="common">Biting midge</name>
    <dbReference type="NCBI Taxonomy" id="179676"/>
    <lineage>
        <taxon>Eukaryota</taxon>
        <taxon>Metazoa</taxon>
        <taxon>Ecdysozoa</taxon>
        <taxon>Arthropoda</taxon>
        <taxon>Hexapoda</taxon>
        <taxon>Insecta</taxon>
        <taxon>Pterygota</taxon>
        <taxon>Neoptera</taxon>
        <taxon>Endopterygota</taxon>
        <taxon>Diptera</taxon>
        <taxon>Nematocera</taxon>
        <taxon>Chironomoidea</taxon>
        <taxon>Ceratopogonidae</taxon>
        <taxon>Ceratopogoninae</taxon>
        <taxon>Culicoides</taxon>
        <taxon>Monoculicoides</taxon>
    </lineage>
</organism>
<protein>
    <submittedName>
        <fullName evidence="3">CSON004346 protein</fullName>
    </submittedName>
</protein>
<keyword evidence="1" id="KW-0472">Membrane</keyword>
<dbReference type="Gene3D" id="1.20.120.1630">
    <property type="match status" value="1"/>
</dbReference>
<reference evidence="3" key="2">
    <citation type="submission" date="2018-07" db="EMBL/GenBank/DDBJ databases">
        <authorList>
            <person name="Quirk P.G."/>
            <person name="Krulwich T.A."/>
        </authorList>
    </citation>
    <scope>NUCLEOTIDE SEQUENCE</scope>
</reference>
<feature type="transmembrane region" description="Helical" evidence="1">
    <location>
        <begin position="6"/>
        <end position="26"/>
    </location>
</feature>
<proteinExistence type="predicted"/>
<dbReference type="PROSITE" id="PS50244">
    <property type="entry name" value="S5A_REDUCTASE"/>
    <property type="match status" value="1"/>
</dbReference>
<dbReference type="GO" id="GO:0016020">
    <property type="term" value="C:membrane"/>
    <property type="evidence" value="ECO:0007669"/>
    <property type="project" value="TreeGrafter"/>
</dbReference>
<dbReference type="EMBL" id="UFQS01000185">
    <property type="protein sequence ID" value="SSX00874.1"/>
    <property type="molecule type" value="Genomic_DNA"/>
</dbReference>
<keyword evidence="1" id="KW-1133">Transmembrane helix</keyword>
<accession>A0A336LTJ1</accession>
<dbReference type="VEuPathDB" id="VectorBase:CSON004346"/>
<dbReference type="AlphaFoldDB" id="A0A336LTJ1"/>
<dbReference type="PANTHER" id="PTHR32251:SF17">
    <property type="entry name" value="STEROID 5-ALPHA REDUCTASE C-TERMINAL DOMAIN-CONTAINING PROTEIN"/>
    <property type="match status" value="1"/>
</dbReference>
<name>A0A336LTJ1_CULSO</name>
<evidence type="ECO:0000313" key="2">
    <source>
        <dbReference type="EMBL" id="SSX00874.1"/>
    </source>
</evidence>
<dbReference type="EMBL" id="UFQT01000185">
    <property type="protein sequence ID" value="SSX21254.1"/>
    <property type="molecule type" value="Genomic_DNA"/>
</dbReference>
<dbReference type="PANTHER" id="PTHR32251">
    <property type="entry name" value="3-OXO-5-ALPHA-STEROID 4-DEHYDROGENASE"/>
    <property type="match status" value="1"/>
</dbReference>